<keyword evidence="3" id="KW-1185">Reference proteome</keyword>
<organism evidence="2 3">
    <name type="scientific">Vallitalea guaymasensis</name>
    <dbReference type="NCBI Taxonomy" id="1185412"/>
    <lineage>
        <taxon>Bacteria</taxon>
        <taxon>Bacillati</taxon>
        <taxon>Bacillota</taxon>
        <taxon>Clostridia</taxon>
        <taxon>Lachnospirales</taxon>
        <taxon>Vallitaleaceae</taxon>
        <taxon>Vallitalea</taxon>
    </lineage>
</organism>
<dbReference type="RefSeq" id="WP_212693583.1">
    <property type="nucleotide sequence ID" value="NZ_CP058561.1"/>
</dbReference>
<dbReference type="Proteomes" id="UP000677305">
    <property type="component" value="Chromosome"/>
</dbReference>
<keyword evidence="1" id="KW-0472">Membrane</keyword>
<proteinExistence type="predicted"/>
<keyword evidence="1" id="KW-0812">Transmembrane</keyword>
<evidence type="ECO:0000256" key="1">
    <source>
        <dbReference type="SAM" id="Phobius"/>
    </source>
</evidence>
<gene>
    <name evidence="2" type="ORF">HYG85_11770</name>
</gene>
<evidence type="ECO:0000313" key="3">
    <source>
        <dbReference type="Proteomes" id="UP000677305"/>
    </source>
</evidence>
<reference evidence="2 3" key="1">
    <citation type="submission" date="2020-07" db="EMBL/GenBank/DDBJ databases">
        <title>Vallitalea guaymasensis genome.</title>
        <authorList>
            <person name="Postec A."/>
        </authorList>
    </citation>
    <scope>NUCLEOTIDE SEQUENCE [LARGE SCALE GENOMIC DNA]</scope>
    <source>
        <strain evidence="2 3">Ra1766G1</strain>
    </source>
</reference>
<dbReference type="KEGG" id="vgu:HYG85_11770"/>
<name>A0A8J8SCK8_9FIRM</name>
<dbReference type="EMBL" id="CP058561">
    <property type="protein sequence ID" value="QUH29546.1"/>
    <property type="molecule type" value="Genomic_DNA"/>
</dbReference>
<keyword evidence="1" id="KW-1133">Transmembrane helix</keyword>
<dbReference type="AlphaFoldDB" id="A0A8J8SCK8"/>
<feature type="transmembrane region" description="Helical" evidence="1">
    <location>
        <begin position="29"/>
        <end position="47"/>
    </location>
</feature>
<protein>
    <submittedName>
        <fullName evidence="2">Uncharacterized protein</fullName>
    </submittedName>
</protein>
<sequence>MIWLIIVWIISGIWVWIDSKDHRNDNIICSRSLVLMGPFGVIVYLLGRNPRKRIN</sequence>
<evidence type="ECO:0000313" key="2">
    <source>
        <dbReference type="EMBL" id="QUH29546.1"/>
    </source>
</evidence>
<accession>A0A8J8SCK8</accession>